<gene>
    <name evidence="1" type="ORF">CDAR_77571</name>
</gene>
<evidence type="ECO:0000313" key="1">
    <source>
        <dbReference type="EMBL" id="GIY02037.1"/>
    </source>
</evidence>
<accession>A0AAV4Q0Y9</accession>
<reference evidence="1 2" key="1">
    <citation type="submission" date="2021-06" db="EMBL/GenBank/DDBJ databases">
        <title>Caerostris darwini draft genome.</title>
        <authorList>
            <person name="Kono N."/>
            <person name="Arakawa K."/>
        </authorList>
    </citation>
    <scope>NUCLEOTIDE SEQUENCE [LARGE SCALE GENOMIC DNA]</scope>
</reference>
<evidence type="ECO:0000313" key="2">
    <source>
        <dbReference type="Proteomes" id="UP001054837"/>
    </source>
</evidence>
<proteinExistence type="predicted"/>
<comment type="caution">
    <text evidence="1">The sequence shown here is derived from an EMBL/GenBank/DDBJ whole genome shotgun (WGS) entry which is preliminary data.</text>
</comment>
<dbReference type="EMBL" id="BPLQ01003642">
    <property type="protein sequence ID" value="GIY02037.1"/>
    <property type="molecule type" value="Genomic_DNA"/>
</dbReference>
<organism evidence="1 2">
    <name type="scientific">Caerostris darwini</name>
    <dbReference type="NCBI Taxonomy" id="1538125"/>
    <lineage>
        <taxon>Eukaryota</taxon>
        <taxon>Metazoa</taxon>
        <taxon>Ecdysozoa</taxon>
        <taxon>Arthropoda</taxon>
        <taxon>Chelicerata</taxon>
        <taxon>Arachnida</taxon>
        <taxon>Araneae</taxon>
        <taxon>Araneomorphae</taxon>
        <taxon>Entelegynae</taxon>
        <taxon>Araneoidea</taxon>
        <taxon>Araneidae</taxon>
        <taxon>Caerostris</taxon>
    </lineage>
</organism>
<dbReference type="Proteomes" id="UP001054837">
    <property type="component" value="Unassembled WGS sequence"/>
</dbReference>
<name>A0AAV4Q0Y9_9ARAC</name>
<dbReference type="AlphaFoldDB" id="A0AAV4Q0Y9"/>
<protein>
    <recommendedName>
        <fullName evidence="3">RNA helicase</fullName>
    </recommendedName>
</protein>
<sequence length="110" mass="12454">MLCEEEEWLKMERDRSTFCICKRESLAWVVESGSVIAPGLMAQAEKNGFRAPTPVQQISLLPALGNTQKAFPGDHRCGHSYTTDQYRPTHTFSAVNYEMQLSFHPLPHSN</sequence>
<keyword evidence="2" id="KW-1185">Reference proteome</keyword>
<evidence type="ECO:0008006" key="3">
    <source>
        <dbReference type="Google" id="ProtNLM"/>
    </source>
</evidence>